<dbReference type="PANTHER" id="PTHR45913">
    <property type="entry name" value="EPM2A-INTERACTING PROTEIN 1"/>
    <property type="match status" value="1"/>
</dbReference>
<name>A0A7R9IER3_9NEOP</name>
<proteinExistence type="predicted"/>
<dbReference type="AlphaFoldDB" id="A0A7R9IER3"/>
<sequence>MAFAKATEDPNVIKMVDDIALSRNTVMRQIDEMSGDVSKQVVSCINTCKYSSIILNKSCATSDTAQLCVYVRCFNEQFDVTEELLDLCYAAVLTRDAARLTESFCFSVGLGDDFVMRLSVDSTENLRTNILDALHRCRLPKYRLMLNGFGYTLFGVPNGDLETTWKPEEASPSTLLGHSPLLEAAPVKTVST</sequence>
<protein>
    <submittedName>
        <fullName evidence="1">Uncharacterized protein</fullName>
    </submittedName>
</protein>
<gene>
    <name evidence="1" type="ORF">TTEB3V08_LOCUS5016</name>
</gene>
<dbReference type="PANTHER" id="PTHR45913:SF5">
    <property type="entry name" value="GENERAL TRANSCRIPTION FACTOR II-I REPEAT DOMAIN-CONTAINING PROTEIN 2A-LIKE PROTEIN"/>
    <property type="match status" value="1"/>
</dbReference>
<dbReference type="EMBL" id="OE001527">
    <property type="protein sequence ID" value="CAD7457005.1"/>
    <property type="molecule type" value="Genomic_DNA"/>
</dbReference>
<evidence type="ECO:0000313" key="1">
    <source>
        <dbReference type="EMBL" id="CAD7457005.1"/>
    </source>
</evidence>
<reference evidence="1" key="1">
    <citation type="submission" date="2020-11" db="EMBL/GenBank/DDBJ databases">
        <authorList>
            <person name="Tran Van P."/>
        </authorList>
    </citation>
    <scope>NUCLEOTIDE SEQUENCE</scope>
</reference>
<organism evidence="1">
    <name type="scientific">Timema tahoe</name>
    <dbReference type="NCBI Taxonomy" id="61484"/>
    <lineage>
        <taxon>Eukaryota</taxon>
        <taxon>Metazoa</taxon>
        <taxon>Ecdysozoa</taxon>
        <taxon>Arthropoda</taxon>
        <taxon>Hexapoda</taxon>
        <taxon>Insecta</taxon>
        <taxon>Pterygota</taxon>
        <taxon>Neoptera</taxon>
        <taxon>Polyneoptera</taxon>
        <taxon>Phasmatodea</taxon>
        <taxon>Timematodea</taxon>
        <taxon>Timematoidea</taxon>
        <taxon>Timematidae</taxon>
        <taxon>Timema</taxon>
    </lineage>
</organism>
<accession>A0A7R9IER3</accession>